<name>A0A179FKD8_METCM</name>
<dbReference type="Proteomes" id="UP000078397">
    <property type="component" value="Unassembled WGS sequence"/>
</dbReference>
<dbReference type="KEGG" id="pchm:VFPPC_15972"/>
<dbReference type="AlphaFoldDB" id="A0A179FKD8"/>
<protein>
    <submittedName>
        <fullName evidence="1">Uncharacterized protein</fullName>
    </submittedName>
</protein>
<dbReference type="GeneID" id="28857719"/>
<organism evidence="1 2">
    <name type="scientific">Pochonia chlamydosporia 170</name>
    <dbReference type="NCBI Taxonomy" id="1380566"/>
    <lineage>
        <taxon>Eukaryota</taxon>
        <taxon>Fungi</taxon>
        <taxon>Dikarya</taxon>
        <taxon>Ascomycota</taxon>
        <taxon>Pezizomycotina</taxon>
        <taxon>Sordariomycetes</taxon>
        <taxon>Hypocreomycetidae</taxon>
        <taxon>Hypocreales</taxon>
        <taxon>Clavicipitaceae</taxon>
        <taxon>Pochonia</taxon>
    </lineage>
</organism>
<evidence type="ECO:0000313" key="1">
    <source>
        <dbReference type="EMBL" id="OAQ66014.1"/>
    </source>
</evidence>
<gene>
    <name evidence="1" type="ORF">VFPPC_15972</name>
</gene>
<sequence>MWIILPFLKLHGQEAFRLMLVAWRASSLSHIHCTLRFAELLSIPSHISSDPFVPGASLLVVVFKRRRGGA</sequence>
<evidence type="ECO:0000313" key="2">
    <source>
        <dbReference type="Proteomes" id="UP000078397"/>
    </source>
</evidence>
<dbReference type="RefSeq" id="XP_018143101.1">
    <property type="nucleotide sequence ID" value="XM_018293725.1"/>
</dbReference>
<reference evidence="1 2" key="1">
    <citation type="journal article" date="2016" name="PLoS Pathog.">
        <title>Biosynthesis of antibiotic leucinostatins in bio-control fungus Purpureocillium lilacinum and their inhibition on phytophthora revealed by genome mining.</title>
        <authorList>
            <person name="Wang G."/>
            <person name="Liu Z."/>
            <person name="Lin R."/>
            <person name="Li E."/>
            <person name="Mao Z."/>
            <person name="Ling J."/>
            <person name="Yang Y."/>
            <person name="Yin W.B."/>
            <person name="Xie B."/>
        </authorList>
    </citation>
    <scope>NUCLEOTIDE SEQUENCE [LARGE SCALE GENOMIC DNA]</scope>
    <source>
        <strain evidence="1">170</strain>
    </source>
</reference>
<accession>A0A179FKD8</accession>
<comment type="caution">
    <text evidence="1">The sequence shown here is derived from an EMBL/GenBank/DDBJ whole genome shotgun (WGS) entry which is preliminary data.</text>
</comment>
<proteinExistence type="predicted"/>
<dbReference type="EMBL" id="LSBJ02000004">
    <property type="protein sequence ID" value="OAQ66014.1"/>
    <property type="molecule type" value="Genomic_DNA"/>
</dbReference>
<keyword evidence="2" id="KW-1185">Reference proteome</keyword>